<keyword evidence="2" id="KW-1185">Reference proteome</keyword>
<dbReference type="Proteomes" id="UP000813444">
    <property type="component" value="Unassembled WGS sequence"/>
</dbReference>
<accession>A0A8K0SLQ3</accession>
<dbReference type="PANTHER" id="PTHR42052:SF1">
    <property type="entry name" value="ABM DOMAIN-CONTAINING PROTEIN"/>
    <property type="match status" value="1"/>
</dbReference>
<evidence type="ECO:0000313" key="1">
    <source>
        <dbReference type="EMBL" id="KAH7318226.1"/>
    </source>
</evidence>
<reference evidence="1" key="1">
    <citation type="journal article" date="2021" name="Nat. Commun.">
        <title>Genetic determinants of endophytism in the Arabidopsis root mycobiome.</title>
        <authorList>
            <person name="Mesny F."/>
            <person name="Miyauchi S."/>
            <person name="Thiergart T."/>
            <person name="Pickel B."/>
            <person name="Atanasova L."/>
            <person name="Karlsson M."/>
            <person name="Huettel B."/>
            <person name="Barry K.W."/>
            <person name="Haridas S."/>
            <person name="Chen C."/>
            <person name="Bauer D."/>
            <person name="Andreopoulos W."/>
            <person name="Pangilinan J."/>
            <person name="LaButti K."/>
            <person name="Riley R."/>
            <person name="Lipzen A."/>
            <person name="Clum A."/>
            <person name="Drula E."/>
            <person name="Henrissat B."/>
            <person name="Kohler A."/>
            <person name="Grigoriev I.V."/>
            <person name="Martin F.M."/>
            <person name="Hacquard S."/>
        </authorList>
    </citation>
    <scope>NUCLEOTIDE SEQUENCE</scope>
    <source>
        <strain evidence="1">MPI-CAGE-CH-0235</strain>
    </source>
</reference>
<evidence type="ECO:0008006" key="3">
    <source>
        <dbReference type="Google" id="ProtNLM"/>
    </source>
</evidence>
<dbReference type="AlphaFoldDB" id="A0A8K0SLQ3"/>
<protein>
    <recommendedName>
        <fullName evidence="3">ABM domain-containing protein</fullName>
    </recommendedName>
</protein>
<organism evidence="1 2">
    <name type="scientific">Stachybotrys elegans</name>
    <dbReference type="NCBI Taxonomy" id="80388"/>
    <lineage>
        <taxon>Eukaryota</taxon>
        <taxon>Fungi</taxon>
        <taxon>Dikarya</taxon>
        <taxon>Ascomycota</taxon>
        <taxon>Pezizomycotina</taxon>
        <taxon>Sordariomycetes</taxon>
        <taxon>Hypocreomycetidae</taxon>
        <taxon>Hypocreales</taxon>
        <taxon>Stachybotryaceae</taxon>
        <taxon>Stachybotrys</taxon>
    </lineage>
</organism>
<dbReference type="PANTHER" id="PTHR42052">
    <property type="entry name" value="ABM DOMAIN-CONTAINING PROTEIN"/>
    <property type="match status" value="1"/>
</dbReference>
<sequence>MPCTEFALLQLKSGYDELEFLEVLVQGLEVQDRWVRLNQPQAFCSTVTPNVSTMYIQRSDPAYVLLTAPWDSPEAHHEWIQSSDNQLVFGKMSGFLAPGPEATLLFHMNAVGETQYVCEEFAGEKRVNICRMSVDPARKKEVEDRYRGIEAEILRKYGSKPRIWGGWRIETADGEEFVVFWSDKVGEAELQELFSQCEIKERRTVELIVP</sequence>
<dbReference type="OrthoDB" id="3542212at2759"/>
<gene>
    <name evidence="1" type="ORF">B0I35DRAFT_478752</name>
</gene>
<name>A0A8K0SLQ3_9HYPO</name>
<comment type="caution">
    <text evidence="1">The sequence shown here is derived from an EMBL/GenBank/DDBJ whole genome shotgun (WGS) entry which is preliminary data.</text>
</comment>
<dbReference type="EMBL" id="JAGPNK010000007">
    <property type="protein sequence ID" value="KAH7318226.1"/>
    <property type="molecule type" value="Genomic_DNA"/>
</dbReference>
<proteinExistence type="predicted"/>
<evidence type="ECO:0000313" key="2">
    <source>
        <dbReference type="Proteomes" id="UP000813444"/>
    </source>
</evidence>